<dbReference type="EMBL" id="BMYS01000003">
    <property type="protein sequence ID" value="GGW80246.1"/>
    <property type="molecule type" value="Genomic_DNA"/>
</dbReference>
<keyword evidence="3" id="KW-1185">Reference proteome</keyword>
<reference evidence="2" key="1">
    <citation type="journal article" date="2014" name="Int. J. Syst. Evol. Microbiol.">
        <title>Complete genome sequence of Corynebacterium casei LMG S-19264T (=DSM 44701T), isolated from a smear-ripened cheese.</title>
        <authorList>
            <consortium name="US DOE Joint Genome Institute (JGI-PGF)"/>
            <person name="Walter F."/>
            <person name="Albersmeier A."/>
            <person name="Kalinowski J."/>
            <person name="Ruckert C."/>
        </authorList>
    </citation>
    <scope>NUCLEOTIDE SEQUENCE</scope>
    <source>
        <strain evidence="2">KCTC 23732</strain>
    </source>
</reference>
<proteinExistence type="predicted"/>
<reference evidence="2" key="2">
    <citation type="submission" date="2020-09" db="EMBL/GenBank/DDBJ databases">
        <authorList>
            <person name="Sun Q."/>
            <person name="Kim S."/>
        </authorList>
    </citation>
    <scope>NUCLEOTIDE SEQUENCE</scope>
    <source>
        <strain evidence="2">KCTC 23732</strain>
    </source>
</reference>
<dbReference type="InterPro" id="IPR045057">
    <property type="entry name" value="Gcn5-rel_NAT"/>
</dbReference>
<accession>A0A918MX21</accession>
<dbReference type="InterPro" id="IPR031165">
    <property type="entry name" value="GNAT_YJDJ"/>
</dbReference>
<dbReference type="Pfam" id="PF14542">
    <property type="entry name" value="Acetyltransf_CG"/>
    <property type="match status" value="1"/>
</dbReference>
<dbReference type="PANTHER" id="PTHR31435">
    <property type="entry name" value="PROTEIN NATD1"/>
    <property type="match status" value="1"/>
</dbReference>
<dbReference type="InterPro" id="IPR016181">
    <property type="entry name" value="Acyl_CoA_acyltransferase"/>
</dbReference>
<name>A0A918MX21_9BURK</name>
<dbReference type="Proteomes" id="UP000608345">
    <property type="component" value="Unassembled WGS sequence"/>
</dbReference>
<dbReference type="PROSITE" id="PS51729">
    <property type="entry name" value="GNAT_YJDJ"/>
    <property type="match status" value="1"/>
</dbReference>
<organism evidence="2 3">
    <name type="scientific">Advenella faeciporci</name>
    <dbReference type="NCBI Taxonomy" id="797535"/>
    <lineage>
        <taxon>Bacteria</taxon>
        <taxon>Pseudomonadati</taxon>
        <taxon>Pseudomonadota</taxon>
        <taxon>Betaproteobacteria</taxon>
        <taxon>Burkholderiales</taxon>
        <taxon>Alcaligenaceae</taxon>
    </lineage>
</organism>
<evidence type="ECO:0000313" key="3">
    <source>
        <dbReference type="Proteomes" id="UP000608345"/>
    </source>
</evidence>
<gene>
    <name evidence="2" type="ORF">GCM10011450_07620</name>
</gene>
<dbReference type="AlphaFoldDB" id="A0A918MX21"/>
<dbReference type="SUPFAM" id="SSF55729">
    <property type="entry name" value="Acyl-CoA N-acyltransferases (Nat)"/>
    <property type="match status" value="1"/>
</dbReference>
<dbReference type="RefSeq" id="WP_189384135.1">
    <property type="nucleotide sequence ID" value="NZ_BAABFY010000007.1"/>
</dbReference>
<sequence>MSLSIQHLPELSRFQAVIDGHICLIDYRLDDKVMHVLHTLVPQEVGGRGIAAEMTRFALETASNNNWKVHPVCSYTVAYLKRHPEYTHVL</sequence>
<protein>
    <submittedName>
        <fullName evidence="2">N-acetyltransferase</fullName>
    </submittedName>
</protein>
<evidence type="ECO:0000313" key="2">
    <source>
        <dbReference type="EMBL" id="GGW80246.1"/>
    </source>
</evidence>
<evidence type="ECO:0000259" key="1">
    <source>
        <dbReference type="PROSITE" id="PS51729"/>
    </source>
</evidence>
<comment type="caution">
    <text evidence="2">The sequence shown here is derived from an EMBL/GenBank/DDBJ whole genome shotgun (WGS) entry which is preliminary data.</text>
</comment>
<feature type="domain" description="N-acetyltransferase" evidence="1">
    <location>
        <begin position="6"/>
        <end position="90"/>
    </location>
</feature>
<dbReference type="PANTHER" id="PTHR31435:SF9">
    <property type="entry name" value="PROTEIN NATD1"/>
    <property type="match status" value="1"/>
</dbReference>
<dbReference type="Gene3D" id="3.40.630.30">
    <property type="match status" value="1"/>
</dbReference>